<evidence type="ECO:0000256" key="1">
    <source>
        <dbReference type="ARBA" id="ARBA00004123"/>
    </source>
</evidence>
<keyword evidence="4" id="KW-0539">Nucleus</keyword>
<dbReference type="InterPro" id="IPR024097">
    <property type="entry name" value="bHLH_ZIP_TF"/>
</dbReference>
<keyword evidence="3" id="KW-0804">Transcription</keyword>
<protein>
    <submittedName>
        <fullName evidence="8">Transcription factor bHLH62-like isoform X1</fullName>
    </submittedName>
</protein>
<dbReference type="SMART" id="SM00353">
    <property type="entry name" value="HLH"/>
    <property type="match status" value="1"/>
</dbReference>
<dbReference type="Gene3D" id="4.10.280.10">
    <property type="entry name" value="Helix-loop-helix DNA-binding domain"/>
    <property type="match status" value="1"/>
</dbReference>
<dbReference type="Proteomes" id="UP001652660">
    <property type="component" value="Chromosome 1e"/>
</dbReference>
<accession>A0ABM4VFB2</accession>
<feature type="compositionally biased region" description="Basic and acidic residues" evidence="5">
    <location>
        <begin position="328"/>
        <end position="360"/>
    </location>
</feature>
<comment type="subcellular location">
    <subcellularLocation>
        <location evidence="1">Nucleus</location>
    </subcellularLocation>
</comment>
<dbReference type="GeneID" id="113713328"/>
<reference evidence="8" key="2">
    <citation type="submission" date="2025-08" db="UniProtKB">
        <authorList>
            <consortium name="RefSeq"/>
        </authorList>
    </citation>
    <scope>IDENTIFICATION</scope>
    <source>
        <tissue evidence="8">Leaves</tissue>
    </source>
</reference>
<dbReference type="Pfam" id="PF00010">
    <property type="entry name" value="HLH"/>
    <property type="match status" value="1"/>
</dbReference>
<dbReference type="SUPFAM" id="SSF47459">
    <property type="entry name" value="HLH, helix-loop-helix DNA-binding domain"/>
    <property type="match status" value="1"/>
</dbReference>
<evidence type="ECO:0000256" key="3">
    <source>
        <dbReference type="ARBA" id="ARBA00023163"/>
    </source>
</evidence>
<evidence type="ECO:0000256" key="5">
    <source>
        <dbReference type="SAM" id="MobiDB-lite"/>
    </source>
</evidence>
<gene>
    <name evidence="8" type="primary">LOC113713328</name>
</gene>
<dbReference type="PROSITE" id="PS50888">
    <property type="entry name" value="BHLH"/>
    <property type="match status" value="1"/>
</dbReference>
<feature type="domain" description="BHLH" evidence="6">
    <location>
        <begin position="367"/>
        <end position="417"/>
    </location>
</feature>
<dbReference type="CDD" id="cd18919">
    <property type="entry name" value="bHLH_AtBPE_like"/>
    <property type="match status" value="1"/>
</dbReference>
<dbReference type="RefSeq" id="XP_071918223.1">
    <property type="nucleotide sequence ID" value="XM_072062122.1"/>
</dbReference>
<evidence type="ECO:0000313" key="7">
    <source>
        <dbReference type="Proteomes" id="UP001652660"/>
    </source>
</evidence>
<evidence type="ECO:0000256" key="2">
    <source>
        <dbReference type="ARBA" id="ARBA00023015"/>
    </source>
</evidence>
<feature type="region of interest" description="Disordered" evidence="5">
    <location>
        <begin position="189"/>
        <end position="227"/>
    </location>
</feature>
<name>A0ABM4VFB2_COFAR</name>
<dbReference type="InterPro" id="IPR011598">
    <property type="entry name" value="bHLH_dom"/>
</dbReference>
<reference evidence="7" key="1">
    <citation type="journal article" date="2025" name="Foods">
        <title>Unveiling the Microbial Signatures of Arabica Coffee Cherries: Insights into Ripeness Specific Diversity, Functional Traits, and Implications for Quality and Safety.</title>
        <authorList>
            <consortium name="RefSeq"/>
            <person name="Tenea G.N."/>
            <person name="Cifuentes V."/>
            <person name="Reyes P."/>
            <person name="Cevallos-Vallejos M."/>
        </authorList>
    </citation>
    <scope>NUCLEOTIDE SEQUENCE [LARGE SCALE GENOMIC DNA]</scope>
</reference>
<feature type="compositionally biased region" description="Low complexity" evidence="5">
    <location>
        <begin position="251"/>
        <end position="263"/>
    </location>
</feature>
<proteinExistence type="predicted"/>
<sequence length="591" mass="64054">MDKEYFLNAAGTQLPLQFEAWNSFSPAPELNCSSGEASNCCLNPNWDKPADHYARHGSALSSVVSSAMAPNSSVPVEALAFRELIKKLGPVCSSGDLPQPFPPGAASYASCNTSCYSTMPLSSPPKLQAPVLNENFSNLRNSVAPNPPLPALSADPGFAERAAKFSCFGSRSFNGRTSQFGVHNNAELPYGSSTPTVANGKLPRASSSPLLKRGGSPPLENNNLGQSQMETRPIDGLIPSSDNTVNKVPLAAANSNEESSVSEQVPSGETGLKTPNESNPRKRKAVARGKAKEDGSSQAANHNKGAEADIDSNAKRSKMTEATASDDQGVKIEERKGSDNKTGDDKANQRPPEPPKDYIHVRARRGQATDSHSLAERVRREKISERMKLLQDLVPGCNKVTGKALMLDEIINYVQSLQRQVEFLSMKLASVNPRLDNMDNILSKDVSVLYLSCKIVVYILKFNSIELRCTGPLLNLQLYQPNASLPPPLFPMDTSEPALYKNPSQQNQELQSNNGSVDQIDTTALCRNLGLQLPHLDGFTEGLSQFPGFCEDDLHSIVRMGYSHNPDTDAALFHSQTFPVANQTSRMKIEL</sequence>
<dbReference type="PANTHER" id="PTHR12565:SF184">
    <property type="entry name" value="BHLH TRANSCRIPTION FACTOR"/>
    <property type="match status" value="1"/>
</dbReference>
<keyword evidence="2" id="KW-0805">Transcription regulation</keyword>
<keyword evidence="7" id="KW-1185">Reference proteome</keyword>
<dbReference type="PANTHER" id="PTHR12565">
    <property type="entry name" value="STEROL REGULATORY ELEMENT-BINDING PROTEIN"/>
    <property type="match status" value="1"/>
</dbReference>
<dbReference type="InterPro" id="IPR036638">
    <property type="entry name" value="HLH_DNA-bd_sf"/>
</dbReference>
<evidence type="ECO:0000313" key="8">
    <source>
        <dbReference type="RefSeq" id="XP_071918223.1"/>
    </source>
</evidence>
<organism evidence="7 8">
    <name type="scientific">Coffea arabica</name>
    <name type="common">Arabian coffee</name>
    <dbReference type="NCBI Taxonomy" id="13443"/>
    <lineage>
        <taxon>Eukaryota</taxon>
        <taxon>Viridiplantae</taxon>
        <taxon>Streptophyta</taxon>
        <taxon>Embryophyta</taxon>
        <taxon>Tracheophyta</taxon>
        <taxon>Spermatophyta</taxon>
        <taxon>Magnoliopsida</taxon>
        <taxon>eudicotyledons</taxon>
        <taxon>Gunneridae</taxon>
        <taxon>Pentapetalae</taxon>
        <taxon>asterids</taxon>
        <taxon>lamiids</taxon>
        <taxon>Gentianales</taxon>
        <taxon>Rubiaceae</taxon>
        <taxon>Ixoroideae</taxon>
        <taxon>Gardenieae complex</taxon>
        <taxon>Bertiereae - Coffeeae clade</taxon>
        <taxon>Coffeeae</taxon>
        <taxon>Coffea</taxon>
    </lineage>
</organism>
<evidence type="ECO:0000256" key="4">
    <source>
        <dbReference type="ARBA" id="ARBA00023242"/>
    </source>
</evidence>
<evidence type="ECO:0000259" key="6">
    <source>
        <dbReference type="PROSITE" id="PS50888"/>
    </source>
</evidence>
<feature type="region of interest" description="Disordered" evidence="5">
    <location>
        <begin position="251"/>
        <end position="375"/>
    </location>
</feature>